<keyword evidence="3" id="KW-1185">Reference proteome</keyword>
<feature type="compositionally biased region" description="Basic and acidic residues" evidence="1">
    <location>
        <begin position="97"/>
        <end position="111"/>
    </location>
</feature>
<feature type="compositionally biased region" description="Polar residues" evidence="1">
    <location>
        <begin position="228"/>
        <end position="247"/>
    </location>
</feature>
<accession>A0ABQ8SQ42</accession>
<proteinExistence type="predicted"/>
<evidence type="ECO:0000313" key="3">
    <source>
        <dbReference type="Proteomes" id="UP001148838"/>
    </source>
</evidence>
<feature type="region of interest" description="Disordered" evidence="1">
    <location>
        <begin position="77"/>
        <end position="127"/>
    </location>
</feature>
<feature type="compositionally biased region" description="Polar residues" evidence="1">
    <location>
        <begin position="112"/>
        <end position="127"/>
    </location>
</feature>
<evidence type="ECO:0000256" key="1">
    <source>
        <dbReference type="SAM" id="MobiDB-lite"/>
    </source>
</evidence>
<feature type="region of interest" description="Disordered" evidence="1">
    <location>
        <begin position="348"/>
        <end position="376"/>
    </location>
</feature>
<comment type="caution">
    <text evidence="2">The sequence shown here is derived from an EMBL/GenBank/DDBJ whole genome shotgun (WGS) entry which is preliminary data.</text>
</comment>
<dbReference type="Proteomes" id="UP001148838">
    <property type="component" value="Unassembled WGS sequence"/>
</dbReference>
<evidence type="ECO:0000313" key="2">
    <source>
        <dbReference type="EMBL" id="KAJ4436118.1"/>
    </source>
</evidence>
<feature type="compositionally biased region" description="Basic and acidic residues" evidence="1">
    <location>
        <begin position="350"/>
        <end position="376"/>
    </location>
</feature>
<feature type="region of interest" description="Disordered" evidence="1">
    <location>
        <begin position="228"/>
        <end position="252"/>
    </location>
</feature>
<protein>
    <submittedName>
        <fullName evidence="2">Uncharacterized protein</fullName>
    </submittedName>
</protein>
<dbReference type="EMBL" id="JAJSOF020000023">
    <property type="protein sequence ID" value="KAJ4436118.1"/>
    <property type="molecule type" value="Genomic_DNA"/>
</dbReference>
<sequence>MAGLCKGGNEPPGSLKASQELNFLPSEEAQGEASRVWFGSFDSSISDMRERMNCIIKYCKEKAIRDSSVWTTIAQELAKQRPSDERQREFEDDDEVDIKSIDDSKFSERNDANSTKKSYPVCTSSSPQNKLFSALQKQNESPERKFISITSTDIPISGATSNQNQTINITSNEDDITASKDSVIQNKVATDSTPAALNQNSTLSVDSTKQQNSIEKITQEATIPIDSVEQNKTTTTDKQSTKLSKSNMKQEEVTADIMTEIRNTRPIESSPENVKEQNENKCIITEGTSLFSDIRKQNKNTVILVKQNETTTTVTNQSCMPGPTESFSNSAHEITREITNSLEPIVVSEDMTKDSSEITSDSEKRNKSTDREQSTRIIHNFERTDASNSEGQEIPFSTNVLRTNNVQISEDEIPMSVLESRFDISVIDNNTMKNLELSLESVLRQQVGNVASSLAPHVIDIIKEDLRRYMVQDLMAKALSSVIETSLDPNCEGPSEEIKKIIVHEWKKEMVHVIQKQKAERENEFKSVLTRAKEYQERMKAICNVAAQNGKCTSKEKVIDYVGDGGDDDVSSSQGNCNDYFHPVTCHSEENQSNNMLTDIVQDFMQFQNDRRQNLTNICIDKEVQTVSTGKVLYLKCLNDV</sequence>
<organism evidence="2 3">
    <name type="scientific">Periplaneta americana</name>
    <name type="common">American cockroach</name>
    <name type="synonym">Blatta americana</name>
    <dbReference type="NCBI Taxonomy" id="6978"/>
    <lineage>
        <taxon>Eukaryota</taxon>
        <taxon>Metazoa</taxon>
        <taxon>Ecdysozoa</taxon>
        <taxon>Arthropoda</taxon>
        <taxon>Hexapoda</taxon>
        <taxon>Insecta</taxon>
        <taxon>Pterygota</taxon>
        <taxon>Neoptera</taxon>
        <taxon>Polyneoptera</taxon>
        <taxon>Dictyoptera</taxon>
        <taxon>Blattodea</taxon>
        <taxon>Blattoidea</taxon>
        <taxon>Blattidae</taxon>
        <taxon>Blattinae</taxon>
        <taxon>Periplaneta</taxon>
    </lineage>
</organism>
<name>A0ABQ8SQ42_PERAM</name>
<gene>
    <name evidence="2" type="ORF">ANN_18745</name>
</gene>
<reference evidence="2 3" key="1">
    <citation type="journal article" date="2022" name="Allergy">
        <title>Genome assembly and annotation of Periplaneta americana reveal a comprehensive cockroach allergen profile.</title>
        <authorList>
            <person name="Wang L."/>
            <person name="Xiong Q."/>
            <person name="Saelim N."/>
            <person name="Wang L."/>
            <person name="Nong W."/>
            <person name="Wan A.T."/>
            <person name="Shi M."/>
            <person name="Liu X."/>
            <person name="Cao Q."/>
            <person name="Hui J.H.L."/>
            <person name="Sookrung N."/>
            <person name="Leung T.F."/>
            <person name="Tungtrongchitr A."/>
            <person name="Tsui S.K.W."/>
        </authorList>
    </citation>
    <scope>NUCLEOTIDE SEQUENCE [LARGE SCALE GENOMIC DNA]</scope>
    <source>
        <strain evidence="2">PWHHKU_190912</strain>
    </source>
</reference>
<feature type="compositionally biased region" description="Basic and acidic residues" evidence="1">
    <location>
        <begin position="78"/>
        <end position="89"/>
    </location>
</feature>